<evidence type="ECO:0000259" key="2">
    <source>
        <dbReference type="Pfam" id="PF01636"/>
    </source>
</evidence>
<name>A0ABW6KG01_9BACI</name>
<dbReference type="Proteomes" id="UP001601059">
    <property type="component" value="Unassembled WGS sequence"/>
</dbReference>
<dbReference type="PANTHER" id="PTHR21064:SF6">
    <property type="entry name" value="AMINOGLYCOSIDE PHOSPHOTRANSFERASE DOMAIN-CONTAINING PROTEIN"/>
    <property type="match status" value="1"/>
</dbReference>
<dbReference type="SUPFAM" id="SSF56112">
    <property type="entry name" value="Protein kinase-like (PK-like)"/>
    <property type="match status" value="1"/>
</dbReference>
<comment type="similarity">
    <text evidence="1">Belongs to the pseudomonas-type ThrB family.</text>
</comment>
<gene>
    <name evidence="3" type="ORF">ACFYKX_21175</name>
</gene>
<accession>A0ABW6KG01</accession>
<dbReference type="InterPro" id="IPR050249">
    <property type="entry name" value="Pseudomonas-type_ThrB"/>
</dbReference>
<comment type="caution">
    <text evidence="3">The sequence shown here is derived from an EMBL/GenBank/DDBJ whole genome shotgun (WGS) entry which is preliminary data.</text>
</comment>
<dbReference type="Gene3D" id="3.90.1200.10">
    <property type="match status" value="1"/>
</dbReference>
<reference evidence="3 4" key="1">
    <citation type="submission" date="2024-08" db="EMBL/GenBank/DDBJ databases">
        <title>Two novel Cytobacillus novel species.</title>
        <authorList>
            <person name="Liu G."/>
        </authorList>
    </citation>
    <scope>NUCLEOTIDE SEQUENCE [LARGE SCALE GENOMIC DNA]</scope>
    <source>
        <strain evidence="3 4">FJAT-54145</strain>
    </source>
</reference>
<dbReference type="PANTHER" id="PTHR21064">
    <property type="entry name" value="AMINOGLYCOSIDE PHOSPHOTRANSFERASE DOMAIN-CONTAINING PROTEIN-RELATED"/>
    <property type="match status" value="1"/>
</dbReference>
<dbReference type="EMBL" id="JBIACK010000013">
    <property type="protein sequence ID" value="MFE8703096.1"/>
    <property type="molecule type" value="Genomic_DNA"/>
</dbReference>
<protein>
    <submittedName>
        <fullName evidence="3">Phosphotransferase enzyme family protein</fullName>
    </submittedName>
</protein>
<feature type="domain" description="Aminoglycoside phosphotransferase" evidence="2">
    <location>
        <begin position="19"/>
        <end position="218"/>
    </location>
</feature>
<dbReference type="RefSeq" id="WP_389363467.1">
    <property type="nucleotide sequence ID" value="NZ_JBIACK010000013.1"/>
</dbReference>
<organism evidence="3 4">
    <name type="scientific">Cytobacillus spartinae</name>
    <dbReference type="NCBI Taxonomy" id="3299023"/>
    <lineage>
        <taxon>Bacteria</taxon>
        <taxon>Bacillati</taxon>
        <taxon>Bacillota</taxon>
        <taxon>Bacilli</taxon>
        <taxon>Bacillales</taxon>
        <taxon>Bacillaceae</taxon>
        <taxon>Cytobacillus</taxon>
    </lineage>
</organism>
<keyword evidence="4" id="KW-1185">Reference proteome</keyword>
<evidence type="ECO:0000256" key="1">
    <source>
        <dbReference type="ARBA" id="ARBA00038240"/>
    </source>
</evidence>
<dbReference type="Pfam" id="PF01636">
    <property type="entry name" value="APH"/>
    <property type="match status" value="1"/>
</dbReference>
<proteinExistence type="inferred from homology"/>
<evidence type="ECO:0000313" key="4">
    <source>
        <dbReference type="Proteomes" id="UP001601059"/>
    </source>
</evidence>
<evidence type="ECO:0000313" key="3">
    <source>
        <dbReference type="EMBL" id="MFE8703096.1"/>
    </source>
</evidence>
<dbReference type="InterPro" id="IPR002575">
    <property type="entry name" value="Aminoglycoside_PTrfase"/>
</dbReference>
<sequence length="317" mass="37442">MLLKIINEKYPVQIETIEKVTNEMYRCLGADGSWFARVTKYKTFDEQLEEVSWTNYLADHQIGVAPSVTSLDGNIVEKVLIPEEKYLVLFESAQGTHVKRMDWNASILKKLGRQIGAMHRVTKEYEATHPILHLNDWHENEEYQFLKYIPKEEKMIRGIADRILSEVKALPKTRDTYGLLHGDVWLENVLVANHSKLTVIDFQDCEKHYYLFDLAVPLYSALEFTFAGSGNIKDYAQSIMEALIEGYLEENEIPFEMIEKLPLFLKLKEMFEYSLMHMYLNKERLTEEEVRIFNLYRLRLEHNYSLDLNFDFLKKYQ</sequence>
<dbReference type="InterPro" id="IPR011009">
    <property type="entry name" value="Kinase-like_dom_sf"/>
</dbReference>